<dbReference type="RefSeq" id="WP_172168411.1">
    <property type="nucleotide sequence ID" value="NZ_WOEZ01000124.1"/>
</dbReference>
<reference evidence="1 2" key="1">
    <citation type="submission" date="2019-11" db="EMBL/GenBank/DDBJ databases">
        <title>Metabolism of dissolved organic matter in forest soils.</title>
        <authorList>
            <person name="Cyle K.T."/>
            <person name="Wilhelm R.C."/>
            <person name="Martinez C.E."/>
        </authorList>
    </citation>
    <scope>NUCLEOTIDE SEQUENCE [LARGE SCALE GENOMIC DNA]</scope>
    <source>
        <strain evidence="1 2">5N</strain>
    </source>
</reference>
<evidence type="ECO:0000313" key="2">
    <source>
        <dbReference type="Proteomes" id="UP000655523"/>
    </source>
</evidence>
<dbReference type="AlphaFoldDB" id="A0A972SN70"/>
<dbReference type="Proteomes" id="UP000655523">
    <property type="component" value="Unassembled WGS sequence"/>
</dbReference>
<sequence length="167" mass="17002">MTQKAIGPSFYDELVASGGLVGQHFSWSADGTIEFFADTPASVVAGVEAVYAVHNPATIPLPMQAQSALATGLKLTSTGTPALNGTFACDPLSQMDIIAIETSLNAGKGFPGGATTFNYPDASGAMHAFSQSNFTNFAAAVRDYVYALKSVIAGASSTLPSASATIA</sequence>
<name>A0A972SN70_9BURK</name>
<accession>A0A972SN70</accession>
<evidence type="ECO:0000313" key="1">
    <source>
        <dbReference type="EMBL" id="NPT57375.1"/>
    </source>
</evidence>
<protein>
    <submittedName>
        <fullName evidence="1">Uncharacterized protein</fullName>
    </submittedName>
</protein>
<proteinExistence type="predicted"/>
<organism evidence="1 2">
    <name type="scientific">Paraburkholderia elongata</name>
    <dbReference type="NCBI Taxonomy" id="2675747"/>
    <lineage>
        <taxon>Bacteria</taxon>
        <taxon>Pseudomonadati</taxon>
        <taxon>Pseudomonadota</taxon>
        <taxon>Betaproteobacteria</taxon>
        <taxon>Burkholderiales</taxon>
        <taxon>Burkholderiaceae</taxon>
        <taxon>Paraburkholderia</taxon>
    </lineage>
</organism>
<dbReference type="EMBL" id="WOEZ01000124">
    <property type="protein sequence ID" value="NPT57375.1"/>
    <property type="molecule type" value="Genomic_DNA"/>
</dbReference>
<gene>
    <name evidence="1" type="ORF">GNZ13_23095</name>
</gene>
<comment type="caution">
    <text evidence="1">The sequence shown here is derived from an EMBL/GenBank/DDBJ whole genome shotgun (WGS) entry which is preliminary data.</text>
</comment>
<keyword evidence="2" id="KW-1185">Reference proteome</keyword>